<feature type="transmembrane region" description="Helical" evidence="5">
    <location>
        <begin position="92"/>
        <end position="109"/>
    </location>
</feature>
<dbReference type="AlphaFoldDB" id="A0A1N7JK21"/>
<dbReference type="PANTHER" id="PTHR10846:SF8">
    <property type="entry name" value="INNER MEMBRANE PROTEIN YRBG"/>
    <property type="match status" value="1"/>
</dbReference>
<feature type="transmembrane region" description="Helical" evidence="5">
    <location>
        <begin position="6"/>
        <end position="25"/>
    </location>
</feature>
<dbReference type="InterPro" id="IPR044880">
    <property type="entry name" value="NCX_ion-bd_dom_sf"/>
</dbReference>
<keyword evidence="2 5" id="KW-0812">Transmembrane</keyword>
<dbReference type="GO" id="GO:0006874">
    <property type="term" value="P:intracellular calcium ion homeostasis"/>
    <property type="evidence" value="ECO:0007669"/>
    <property type="project" value="TreeGrafter"/>
</dbReference>
<dbReference type="PANTHER" id="PTHR10846">
    <property type="entry name" value="SODIUM/POTASSIUM/CALCIUM EXCHANGER"/>
    <property type="match status" value="1"/>
</dbReference>
<evidence type="ECO:0000313" key="7">
    <source>
        <dbReference type="EMBL" id="SIS49650.1"/>
    </source>
</evidence>
<evidence type="ECO:0000256" key="2">
    <source>
        <dbReference type="ARBA" id="ARBA00022692"/>
    </source>
</evidence>
<feature type="transmembrane region" description="Helical" evidence="5">
    <location>
        <begin position="65"/>
        <end position="86"/>
    </location>
</feature>
<dbReference type="GO" id="GO:0005262">
    <property type="term" value="F:calcium channel activity"/>
    <property type="evidence" value="ECO:0007669"/>
    <property type="project" value="TreeGrafter"/>
</dbReference>
<organism evidence="7 8">
    <name type="scientific">Salimicrobium flavidum</name>
    <dbReference type="NCBI Taxonomy" id="570947"/>
    <lineage>
        <taxon>Bacteria</taxon>
        <taxon>Bacillati</taxon>
        <taxon>Bacillota</taxon>
        <taxon>Bacilli</taxon>
        <taxon>Bacillales</taxon>
        <taxon>Bacillaceae</taxon>
        <taxon>Salimicrobium</taxon>
    </lineage>
</organism>
<dbReference type="EMBL" id="FTOC01000006">
    <property type="protein sequence ID" value="SIS49650.1"/>
    <property type="molecule type" value="Genomic_DNA"/>
</dbReference>
<dbReference type="Gene3D" id="1.20.1420.30">
    <property type="entry name" value="NCX, central ion-binding region"/>
    <property type="match status" value="1"/>
</dbReference>
<evidence type="ECO:0000256" key="4">
    <source>
        <dbReference type="ARBA" id="ARBA00023136"/>
    </source>
</evidence>
<protein>
    <submittedName>
        <fullName evidence="7">Sodium/calcium exchanger protein</fullName>
    </submittedName>
</protein>
<feature type="domain" description="Sodium/calcium exchanger membrane region" evidence="6">
    <location>
        <begin position="44"/>
        <end position="134"/>
    </location>
</feature>
<sequence length="136" mass="14948">MKIYSHGVTGSSSNCFFLCFMYYVIEIGLKSRKETAREPSAFSPKLVTSISAALKKESGISLGNIVGSNIFNILLVLVASAGITTLSMNDKIFTDVLSMIVLSLLLFVFSRMNHTVGKREGLLLVVTYVVYIILRN</sequence>
<evidence type="ECO:0000259" key="6">
    <source>
        <dbReference type="Pfam" id="PF01699"/>
    </source>
</evidence>
<dbReference type="Pfam" id="PF01699">
    <property type="entry name" value="Na_Ca_ex"/>
    <property type="match status" value="1"/>
</dbReference>
<keyword evidence="8" id="KW-1185">Reference proteome</keyword>
<dbReference type="InterPro" id="IPR004481">
    <property type="entry name" value="K/Na/Ca-exchanger"/>
</dbReference>
<keyword evidence="3 5" id="KW-1133">Transmembrane helix</keyword>
<reference evidence="8" key="1">
    <citation type="submission" date="2017-01" db="EMBL/GenBank/DDBJ databases">
        <authorList>
            <person name="Varghese N."/>
            <person name="Submissions S."/>
        </authorList>
    </citation>
    <scope>NUCLEOTIDE SEQUENCE [LARGE SCALE GENOMIC DNA]</scope>
    <source>
        <strain evidence="8">DSM 23127</strain>
    </source>
</reference>
<dbReference type="STRING" id="570947.SAMN05421687_106172"/>
<accession>A0A1N7JK21</accession>
<keyword evidence="4 5" id="KW-0472">Membrane</keyword>
<gene>
    <name evidence="7" type="ORF">SAMN05421687_106172</name>
</gene>
<dbReference type="Proteomes" id="UP000187608">
    <property type="component" value="Unassembled WGS sequence"/>
</dbReference>
<evidence type="ECO:0000256" key="1">
    <source>
        <dbReference type="ARBA" id="ARBA00004141"/>
    </source>
</evidence>
<evidence type="ECO:0000256" key="3">
    <source>
        <dbReference type="ARBA" id="ARBA00022989"/>
    </source>
</evidence>
<proteinExistence type="predicted"/>
<evidence type="ECO:0000313" key="8">
    <source>
        <dbReference type="Proteomes" id="UP000187608"/>
    </source>
</evidence>
<dbReference type="GO" id="GO:0008273">
    <property type="term" value="F:calcium, potassium:sodium antiporter activity"/>
    <property type="evidence" value="ECO:0007669"/>
    <property type="project" value="TreeGrafter"/>
</dbReference>
<name>A0A1N7JK21_9BACI</name>
<evidence type="ECO:0000256" key="5">
    <source>
        <dbReference type="SAM" id="Phobius"/>
    </source>
</evidence>
<comment type="subcellular location">
    <subcellularLocation>
        <location evidence="1">Membrane</location>
        <topology evidence="1">Multi-pass membrane protein</topology>
    </subcellularLocation>
</comment>
<dbReference type="InterPro" id="IPR004837">
    <property type="entry name" value="NaCa_Exmemb"/>
</dbReference>
<dbReference type="GO" id="GO:0005886">
    <property type="term" value="C:plasma membrane"/>
    <property type="evidence" value="ECO:0007669"/>
    <property type="project" value="TreeGrafter"/>
</dbReference>